<dbReference type="EMBL" id="KQ086287">
    <property type="protein sequence ID" value="KLO05594.1"/>
    <property type="molecule type" value="Genomic_DNA"/>
</dbReference>
<keyword evidence="2" id="KW-1185">Reference proteome</keyword>
<dbReference type="InParanoid" id="A0A0H2R1H8"/>
<dbReference type="Proteomes" id="UP000053477">
    <property type="component" value="Unassembled WGS sequence"/>
</dbReference>
<evidence type="ECO:0000313" key="1">
    <source>
        <dbReference type="EMBL" id="KLO05594.1"/>
    </source>
</evidence>
<organism evidence="1 2">
    <name type="scientific">Schizopora paradoxa</name>
    <dbReference type="NCBI Taxonomy" id="27342"/>
    <lineage>
        <taxon>Eukaryota</taxon>
        <taxon>Fungi</taxon>
        <taxon>Dikarya</taxon>
        <taxon>Basidiomycota</taxon>
        <taxon>Agaricomycotina</taxon>
        <taxon>Agaricomycetes</taxon>
        <taxon>Hymenochaetales</taxon>
        <taxon>Schizoporaceae</taxon>
        <taxon>Schizopora</taxon>
    </lineage>
</organism>
<reference evidence="1 2" key="1">
    <citation type="submission" date="2015-04" db="EMBL/GenBank/DDBJ databases">
        <title>Complete genome sequence of Schizopora paradoxa KUC8140, a cosmopolitan wood degrader in East Asia.</title>
        <authorList>
            <consortium name="DOE Joint Genome Institute"/>
            <person name="Min B."/>
            <person name="Park H."/>
            <person name="Jang Y."/>
            <person name="Kim J.-J."/>
            <person name="Kim K.H."/>
            <person name="Pangilinan J."/>
            <person name="Lipzen A."/>
            <person name="Riley R."/>
            <person name="Grigoriev I.V."/>
            <person name="Spatafora J.W."/>
            <person name="Choi I.-G."/>
        </authorList>
    </citation>
    <scope>NUCLEOTIDE SEQUENCE [LARGE SCALE GENOMIC DNA]</scope>
    <source>
        <strain evidence="1 2">KUC8140</strain>
    </source>
</reference>
<name>A0A0H2R1H8_9AGAM</name>
<protein>
    <submittedName>
        <fullName evidence="1">Uncharacterized protein</fullName>
    </submittedName>
</protein>
<gene>
    <name evidence="1" type="ORF">SCHPADRAFT_946782</name>
</gene>
<proteinExistence type="predicted"/>
<accession>A0A0H2R1H8</accession>
<sequence length="189" mass="21002">MLSPTGYRALSSICHIHTARSTKATDAVSGILIVLAKRYKNALRIPSHPNSFVRLQRIEFFVTQKSFDILLLQSSPMFVSRPLAVVASAFLAGTMLVAATPTPPEVATVEVSTPYEPPYVPAPEPAAGLPSDGLIYKDLELESKDIRVFECVTERELVSQYFETFVGQDPIEPTFRLYLLGISQYHVEW</sequence>
<dbReference type="AlphaFoldDB" id="A0A0H2R1H8"/>
<evidence type="ECO:0000313" key="2">
    <source>
        <dbReference type="Proteomes" id="UP000053477"/>
    </source>
</evidence>